<dbReference type="SUPFAM" id="SSF47661">
    <property type="entry name" value="t-snare proteins"/>
    <property type="match status" value="1"/>
</dbReference>
<dbReference type="InterPro" id="IPR045242">
    <property type="entry name" value="Syntaxin"/>
</dbReference>
<keyword evidence="3" id="KW-1133">Transmembrane helix</keyword>
<dbReference type="GO" id="GO:0006906">
    <property type="term" value="P:vesicle fusion"/>
    <property type="evidence" value="ECO:0007669"/>
    <property type="project" value="TreeGrafter"/>
</dbReference>
<evidence type="ECO:0000256" key="1">
    <source>
        <dbReference type="ARBA" id="ARBA00009063"/>
    </source>
</evidence>
<dbReference type="InterPro" id="IPR010989">
    <property type="entry name" value="SNARE"/>
</dbReference>
<dbReference type="CDD" id="cd15849">
    <property type="entry name" value="SNARE_Sso1"/>
    <property type="match status" value="1"/>
</dbReference>
<feature type="transmembrane region" description="Helical" evidence="3">
    <location>
        <begin position="302"/>
        <end position="325"/>
    </location>
</feature>
<evidence type="ECO:0000313" key="5">
    <source>
        <dbReference type="EMBL" id="KAK2623822.1"/>
    </source>
</evidence>
<dbReference type="EMBL" id="JAUBYV010000012">
    <property type="protein sequence ID" value="KAK2623822.1"/>
    <property type="molecule type" value="Genomic_DNA"/>
</dbReference>
<evidence type="ECO:0000256" key="2">
    <source>
        <dbReference type="SAM" id="MobiDB-lite"/>
    </source>
</evidence>
<comment type="similarity">
    <text evidence="1">Belongs to the syntaxin family.</text>
</comment>
<sequence length="399" mass="44540">MSQYGYGQARANPYDQRGNQAQQYEQPSYGAQASPQYGRQPYSQPAMGRDDYAGQNVEMEPLAQNGSQFGQAADPNAILNACREIDKGIQEIREAMKRLAVPQQHALDDPGSNSSAELGNANSEIMAMFRNLTGRVKEIKMKPESGSPRNSAQVGKVDRDLKECRQKYLQSDADFTNKVKEQAMRQYRIVRPDATEQEVRAAAEDPGQQMFSQALMQSDRRGQSRAVLSAVQDRNAAIKKIEGQMIELAEMFQDMDNLVVQQEAAVVNIEMKGEEVVENLDKGNEQIGTAIQSARNTRKWKWWCLGICVLIIIIIVVIVLIYKFVIQNNGTSNSNQKRFVLSDFVSADKLTTGHHVFPGQPWSSKAVIPGQDWAPPSSDAVVPGVDWIPTPRKFRRFAA</sequence>
<evidence type="ECO:0000256" key="3">
    <source>
        <dbReference type="SAM" id="Phobius"/>
    </source>
</evidence>
<dbReference type="Gene3D" id="1.20.58.70">
    <property type="match status" value="1"/>
</dbReference>
<dbReference type="GO" id="GO:0031201">
    <property type="term" value="C:SNARE complex"/>
    <property type="evidence" value="ECO:0007669"/>
    <property type="project" value="TreeGrafter"/>
</dbReference>
<reference evidence="5" key="1">
    <citation type="submission" date="2023-06" db="EMBL/GenBank/DDBJ databases">
        <title>Draft genome of Marssonina rosae.</title>
        <authorList>
            <person name="Cheng Q."/>
        </authorList>
    </citation>
    <scope>NUCLEOTIDE SEQUENCE</scope>
    <source>
        <strain evidence="5">R4</strain>
    </source>
</reference>
<gene>
    <name evidence="5" type="ORF">QTJ16_007003</name>
</gene>
<dbReference type="Proteomes" id="UP001285354">
    <property type="component" value="Unassembled WGS sequence"/>
</dbReference>
<dbReference type="GO" id="GO:0006886">
    <property type="term" value="P:intracellular protein transport"/>
    <property type="evidence" value="ECO:0007669"/>
    <property type="project" value="TreeGrafter"/>
</dbReference>
<dbReference type="GO" id="GO:0012505">
    <property type="term" value="C:endomembrane system"/>
    <property type="evidence" value="ECO:0007669"/>
    <property type="project" value="TreeGrafter"/>
</dbReference>
<dbReference type="GO" id="GO:0000149">
    <property type="term" value="F:SNARE binding"/>
    <property type="evidence" value="ECO:0007669"/>
    <property type="project" value="TreeGrafter"/>
</dbReference>
<proteinExistence type="inferred from homology"/>
<dbReference type="GO" id="GO:0048278">
    <property type="term" value="P:vesicle docking"/>
    <property type="evidence" value="ECO:0007669"/>
    <property type="project" value="TreeGrafter"/>
</dbReference>
<protein>
    <recommendedName>
        <fullName evidence="4">t-SNARE coiled-coil homology domain-containing protein</fullName>
    </recommendedName>
</protein>
<evidence type="ECO:0000313" key="6">
    <source>
        <dbReference type="Proteomes" id="UP001285354"/>
    </source>
</evidence>
<dbReference type="AlphaFoldDB" id="A0AAD9W9W5"/>
<keyword evidence="3" id="KW-0812">Transmembrane</keyword>
<feature type="compositionally biased region" description="Polar residues" evidence="2">
    <location>
        <begin position="17"/>
        <end position="43"/>
    </location>
</feature>
<name>A0AAD9W9W5_9HELO</name>
<dbReference type="SMART" id="SM00397">
    <property type="entry name" value="t_SNARE"/>
    <property type="match status" value="1"/>
</dbReference>
<dbReference type="GO" id="GO:0005886">
    <property type="term" value="C:plasma membrane"/>
    <property type="evidence" value="ECO:0007669"/>
    <property type="project" value="TreeGrafter"/>
</dbReference>
<feature type="domain" description="T-SNARE coiled-coil homology" evidence="4">
    <location>
        <begin position="228"/>
        <end position="290"/>
    </location>
</feature>
<dbReference type="PANTHER" id="PTHR19957">
    <property type="entry name" value="SYNTAXIN"/>
    <property type="match status" value="1"/>
</dbReference>
<dbReference type="InterPro" id="IPR000727">
    <property type="entry name" value="T_SNARE_dom"/>
</dbReference>
<dbReference type="PROSITE" id="PS50192">
    <property type="entry name" value="T_SNARE"/>
    <property type="match status" value="1"/>
</dbReference>
<dbReference type="PANTHER" id="PTHR19957:SF380">
    <property type="entry name" value="SYNTAXIN FAMILY PROTEIN"/>
    <property type="match status" value="1"/>
</dbReference>
<comment type="caution">
    <text evidence="5">The sequence shown here is derived from an EMBL/GenBank/DDBJ whole genome shotgun (WGS) entry which is preliminary data.</text>
</comment>
<feature type="region of interest" description="Disordered" evidence="2">
    <location>
        <begin position="1"/>
        <end position="51"/>
    </location>
</feature>
<keyword evidence="6" id="KW-1185">Reference proteome</keyword>
<dbReference type="GO" id="GO:0005484">
    <property type="term" value="F:SNAP receptor activity"/>
    <property type="evidence" value="ECO:0007669"/>
    <property type="project" value="TreeGrafter"/>
</dbReference>
<dbReference type="GO" id="GO:0006887">
    <property type="term" value="P:exocytosis"/>
    <property type="evidence" value="ECO:0007669"/>
    <property type="project" value="TreeGrafter"/>
</dbReference>
<dbReference type="Pfam" id="PF05739">
    <property type="entry name" value="SNARE"/>
    <property type="match status" value="1"/>
</dbReference>
<organism evidence="5 6">
    <name type="scientific">Diplocarpon rosae</name>
    <dbReference type="NCBI Taxonomy" id="946125"/>
    <lineage>
        <taxon>Eukaryota</taxon>
        <taxon>Fungi</taxon>
        <taxon>Dikarya</taxon>
        <taxon>Ascomycota</taxon>
        <taxon>Pezizomycotina</taxon>
        <taxon>Leotiomycetes</taxon>
        <taxon>Helotiales</taxon>
        <taxon>Drepanopezizaceae</taxon>
        <taxon>Diplocarpon</taxon>
    </lineage>
</organism>
<evidence type="ECO:0000259" key="4">
    <source>
        <dbReference type="PROSITE" id="PS50192"/>
    </source>
</evidence>
<keyword evidence="3" id="KW-0472">Membrane</keyword>
<accession>A0AAD9W9W5</accession>